<dbReference type="Gramene" id="KOM43466">
    <property type="protein sequence ID" value="KOM43466"/>
    <property type="gene ID" value="LR48_Vigan05g107000"/>
</dbReference>
<evidence type="ECO:0000256" key="1">
    <source>
        <dbReference type="SAM" id="MobiDB-lite"/>
    </source>
</evidence>
<organism evidence="2 3">
    <name type="scientific">Phaseolus angularis</name>
    <name type="common">Azuki bean</name>
    <name type="synonym">Vigna angularis</name>
    <dbReference type="NCBI Taxonomy" id="3914"/>
    <lineage>
        <taxon>Eukaryota</taxon>
        <taxon>Viridiplantae</taxon>
        <taxon>Streptophyta</taxon>
        <taxon>Embryophyta</taxon>
        <taxon>Tracheophyta</taxon>
        <taxon>Spermatophyta</taxon>
        <taxon>Magnoliopsida</taxon>
        <taxon>eudicotyledons</taxon>
        <taxon>Gunneridae</taxon>
        <taxon>Pentapetalae</taxon>
        <taxon>rosids</taxon>
        <taxon>fabids</taxon>
        <taxon>Fabales</taxon>
        <taxon>Fabaceae</taxon>
        <taxon>Papilionoideae</taxon>
        <taxon>50 kb inversion clade</taxon>
        <taxon>NPAAA clade</taxon>
        <taxon>indigoferoid/millettioid clade</taxon>
        <taxon>Phaseoleae</taxon>
        <taxon>Vigna</taxon>
    </lineage>
</organism>
<dbReference type="EMBL" id="CM003375">
    <property type="protein sequence ID" value="KOM43466.1"/>
    <property type="molecule type" value="Genomic_DNA"/>
</dbReference>
<sequence>MEDDLVDQQSQDTFVAQGREDLLVAATGQLDRPGRVHGVGGAVGFRDYFGPTPRSTEVVTQEMQQQQQQSQQEDALTDDPTAPRVYRLEKQPIAQPMNEAREEAEDHDAISILTSRLNKFRKELVEMLWELRTFGLECHLPLYINFNYAYEIIGGEKMLNISCIILWCIVVTRIGGQQLKIIYPKTERGGEAATLLREKTGDEVAREAGHEVVEKLATRHREAMRGSFLRENTGGVVVTERRSGGDGDGEREARVCARRMEQSRRARANKQAILPRLKTYSR</sequence>
<dbReference type="Proteomes" id="UP000053144">
    <property type="component" value="Chromosome 5"/>
</dbReference>
<gene>
    <name evidence="2" type="ORF">LR48_Vigan05g107000</name>
</gene>
<evidence type="ECO:0000313" key="2">
    <source>
        <dbReference type="EMBL" id="KOM43466.1"/>
    </source>
</evidence>
<protein>
    <submittedName>
        <fullName evidence="2">Uncharacterized protein</fullName>
    </submittedName>
</protein>
<name>A0A0L9ULB2_PHAAN</name>
<feature type="region of interest" description="Disordered" evidence="1">
    <location>
        <begin position="55"/>
        <end position="80"/>
    </location>
</feature>
<proteinExistence type="predicted"/>
<accession>A0A0L9ULB2</accession>
<evidence type="ECO:0000313" key="3">
    <source>
        <dbReference type="Proteomes" id="UP000053144"/>
    </source>
</evidence>
<reference evidence="3" key="1">
    <citation type="journal article" date="2015" name="Proc. Natl. Acad. Sci. U.S.A.">
        <title>Genome sequencing of adzuki bean (Vigna angularis) provides insight into high starch and low fat accumulation and domestication.</title>
        <authorList>
            <person name="Yang K."/>
            <person name="Tian Z."/>
            <person name="Chen C."/>
            <person name="Luo L."/>
            <person name="Zhao B."/>
            <person name="Wang Z."/>
            <person name="Yu L."/>
            <person name="Li Y."/>
            <person name="Sun Y."/>
            <person name="Li W."/>
            <person name="Chen Y."/>
            <person name="Li Y."/>
            <person name="Zhang Y."/>
            <person name="Ai D."/>
            <person name="Zhao J."/>
            <person name="Shang C."/>
            <person name="Ma Y."/>
            <person name="Wu B."/>
            <person name="Wang M."/>
            <person name="Gao L."/>
            <person name="Sun D."/>
            <person name="Zhang P."/>
            <person name="Guo F."/>
            <person name="Wang W."/>
            <person name="Li Y."/>
            <person name="Wang J."/>
            <person name="Varshney R.K."/>
            <person name="Wang J."/>
            <person name="Ling H.Q."/>
            <person name="Wan P."/>
        </authorList>
    </citation>
    <scope>NUCLEOTIDE SEQUENCE</scope>
    <source>
        <strain evidence="3">cv. Jingnong 6</strain>
    </source>
</reference>
<dbReference type="AlphaFoldDB" id="A0A0L9ULB2"/>
<feature type="compositionally biased region" description="Low complexity" evidence="1">
    <location>
        <begin position="55"/>
        <end position="72"/>
    </location>
</feature>